<dbReference type="GO" id="GO:0051082">
    <property type="term" value="F:unfolded protein binding"/>
    <property type="evidence" value="ECO:0007669"/>
    <property type="project" value="InterPro"/>
</dbReference>
<sequence>MRWLCALAFLALAPVGAGAQDAGAEPTTQTVLVLDTSRLFAESAYALQLREEVETLARDLNAENERIVAELVEEERSLTERRPTMTPEAFRAEAEAFDEKAQEIRNARDAKEIELEQARVNVRVRFTEEIRPIVGQMMVERGASVVLDSRTVFVTVRSADITDQAISRIDAALLAPAQDDPSEADD</sequence>
<proteinExistence type="inferred from homology"/>
<evidence type="ECO:0000256" key="3">
    <source>
        <dbReference type="SAM" id="Coils"/>
    </source>
</evidence>
<dbReference type="EMBL" id="FOIZ01000001">
    <property type="protein sequence ID" value="SEW07992.1"/>
    <property type="molecule type" value="Genomic_DNA"/>
</dbReference>
<reference evidence="5 6" key="1">
    <citation type="submission" date="2016-10" db="EMBL/GenBank/DDBJ databases">
        <authorList>
            <person name="de Groot N.N."/>
        </authorList>
    </citation>
    <scope>NUCLEOTIDE SEQUENCE [LARGE SCALE GENOMIC DNA]</scope>
    <source>
        <strain evidence="5 6">DSM 17925</strain>
    </source>
</reference>
<dbReference type="STRING" id="364200.SAMN04488515_0955"/>
<evidence type="ECO:0000256" key="4">
    <source>
        <dbReference type="SAM" id="SignalP"/>
    </source>
</evidence>
<gene>
    <name evidence="5" type="ORF">SAMN04488515_0955</name>
</gene>
<evidence type="ECO:0000313" key="6">
    <source>
        <dbReference type="Proteomes" id="UP000199167"/>
    </source>
</evidence>
<keyword evidence="3" id="KW-0175">Coiled coil</keyword>
<keyword evidence="2 4" id="KW-0732">Signal</keyword>
<dbReference type="Pfam" id="PF03938">
    <property type="entry name" value="OmpH"/>
    <property type="match status" value="1"/>
</dbReference>
<dbReference type="SMART" id="SM00935">
    <property type="entry name" value="OmpH"/>
    <property type="match status" value="1"/>
</dbReference>
<dbReference type="GO" id="GO:0005829">
    <property type="term" value="C:cytosol"/>
    <property type="evidence" value="ECO:0007669"/>
    <property type="project" value="TreeGrafter"/>
</dbReference>
<dbReference type="RefSeq" id="WP_089990888.1">
    <property type="nucleotide sequence ID" value="NZ_FOIZ01000001.1"/>
</dbReference>
<dbReference type="InterPro" id="IPR005632">
    <property type="entry name" value="Chaperone_Skp"/>
</dbReference>
<feature type="signal peptide" evidence="4">
    <location>
        <begin position="1"/>
        <end position="19"/>
    </location>
</feature>
<feature type="chain" id="PRO_5011761219" evidence="4">
    <location>
        <begin position="20"/>
        <end position="186"/>
    </location>
</feature>
<dbReference type="GO" id="GO:0050821">
    <property type="term" value="P:protein stabilization"/>
    <property type="evidence" value="ECO:0007669"/>
    <property type="project" value="TreeGrafter"/>
</dbReference>
<dbReference type="Gene3D" id="3.30.910.20">
    <property type="entry name" value="Skp domain"/>
    <property type="match status" value="1"/>
</dbReference>
<evidence type="ECO:0000256" key="1">
    <source>
        <dbReference type="ARBA" id="ARBA00009091"/>
    </source>
</evidence>
<dbReference type="Proteomes" id="UP000199167">
    <property type="component" value="Unassembled WGS sequence"/>
</dbReference>
<dbReference type="PANTHER" id="PTHR35089">
    <property type="entry name" value="CHAPERONE PROTEIN SKP"/>
    <property type="match status" value="1"/>
</dbReference>
<dbReference type="OrthoDB" id="7868372at2"/>
<evidence type="ECO:0000256" key="2">
    <source>
        <dbReference type="ARBA" id="ARBA00022729"/>
    </source>
</evidence>
<dbReference type="SUPFAM" id="SSF111384">
    <property type="entry name" value="OmpH-like"/>
    <property type="match status" value="1"/>
</dbReference>
<accession>A0A1I0P1G7</accession>
<protein>
    <submittedName>
        <fullName evidence="5">Periplasmic chaperone for outer membrane proteins Skp</fullName>
    </submittedName>
</protein>
<dbReference type="InterPro" id="IPR024930">
    <property type="entry name" value="Skp_dom_sf"/>
</dbReference>
<evidence type="ECO:0000313" key="5">
    <source>
        <dbReference type="EMBL" id="SEW07992.1"/>
    </source>
</evidence>
<comment type="similarity">
    <text evidence="1">Belongs to the Skp family.</text>
</comment>
<organism evidence="5 6">
    <name type="scientific">Cognatiyoonia koreensis</name>
    <dbReference type="NCBI Taxonomy" id="364200"/>
    <lineage>
        <taxon>Bacteria</taxon>
        <taxon>Pseudomonadati</taxon>
        <taxon>Pseudomonadota</taxon>
        <taxon>Alphaproteobacteria</taxon>
        <taxon>Rhodobacterales</taxon>
        <taxon>Paracoccaceae</taxon>
        <taxon>Cognatiyoonia</taxon>
    </lineage>
</organism>
<dbReference type="AlphaFoldDB" id="A0A1I0P1G7"/>
<keyword evidence="6" id="KW-1185">Reference proteome</keyword>
<name>A0A1I0P1G7_9RHOB</name>
<dbReference type="PANTHER" id="PTHR35089:SF1">
    <property type="entry name" value="CHAPERONE PROTEIN SKP"/>
    <property type="match status" value="1"/>
</dbReference>
<feature type="coiled-coil region" evidence="3">
    <location>
        <begin position="46"/>
        <end position="121"/>
    </location>
</feature>